<gene>
    <name evidence="1" type="ORF">O181_097379</name>
</gene>
<dbReference type="EMBL" id="AVOT02065652">
    <property type="protein sequence ID" value="MBW0557664.1"/>
    <property type="molecule type" value="Genomic_DNA"/>
</dbReference>
<sequence length="116" mass="12886">MPSNGTGESYNPLSISQKGYRHDYGRSQLVTEGQGLVNQTQTDKLCHSDANNTILPSQKAETTMRCLSGHIQSQPEVLDQLLAAKRVPYPCISVEKLHENFWAIPTLASYLMDAIH</sequence>
<protein>
    <submittedName>
        <fullName evidence="1">Uncharacterized protein</fullName>
    </submittedName>
</protein>
<keyword evidence="2" id="KW-1185">Reference proteome</keyword>
<name>A0A9Q3J960_9BASI</name>
<evidence type="ECO:0000313" key="2">
    <source>
        <dbReference type="Proteomes" id="UP000765509"/>
    </source>
</evidence>
<evidence type="ECO:0000313" key="1">
    <source>
        <dbReference type="EMBL" id="MBW0557664.1"/>
    </source>
</evidence>
<reference evidence="1" key="1">
    <citation type="submission" date="2021-03" db="EMBL/GenBank/DDBJ databases">
        <title>Draft genome sequence of rust myrtle Austropuccinia psidii MF-1, a brazilian biotype.</title>
        <authorList>
            <person name="Quecine M.C."/>
            <person name="Pachon D.M.R."/>
            <person name="Bonatelli M.L."/>
            <person name="Correr F.H."/>
            <person name="Franceschini L.M."/>
            <person name="Leite T.F."/>
            <person name="Margarido G.R.A."/>
            <person name="Almeida C.A."/>
            <person name="Ferrarezi J.A."/>
            <person name="Labate C.A."/>
        </authorList>
    </citation>
    <scope>NUCLEOTIDE SEQUENCE</scope>
    <source>
        <strain evidence="1">MF-1</strain>
    </source>
</reference>
<proteinExistence type="predicted"/>
<dbReference type="AlphaFoldDB" id="A0A9Q3J960"/>
<dbReference type="Proteomes" id="UP000765509">
    <property type="component" value="Unassembled WGS sequence"/>
</dbReference>
<accession>A0A9Q3J960</accession>
<organism evidence="1 2">
    <name type="scientific">Austropuccinia psidii MF-1</name>
    <dbReference type="NCBI Taxonomy" id="1389203"/>
    <lineage>
        <taxon>Eukaryota</taxon>
        <taxon>Fungi</taxon>
        <taxon>Dikarya</taxon>
        <taxon>Basidiomycota</taxon>
        <taxon>Pucciniomycotina</taxon>
        <taxon>Pucciniomycetes</taxon>
        <taxon>Pucciniales</taxon>
        <taxon>Sphaerophragmiaceae</taxon>
        <taxon>Austropuccinia</taxon>
    </lineage>
</organism>
<comment type="caution">
    <text evidence="1">The sequence shown here is derived from an EMBL/GenBank/DDBJ whole genome shotgun (WGS) entry which is preliminary data.</text>
</comment>